<proteinExistence type="predicted"/>
<sequence length="69" mass="8018">MKNNKIYTIQGTINDSNSCWILNGDIEMDTNNKEVYIIDTIEGEKSELVENMPIVVQEFIKNNKKLRVK</sequence>
<accession>A0A060N3A3</accession>
<dbReference type="HOGENOM" id="CLU_2768460_0_0_9"/>
<gene>
    <name evidence="1" type="ORF">CBO05P1_247</name>
</gene>
<dbReference type="Proteomes" id="UP000054164">
    <property type="component" value="Unassembled WGS sequence"/>
</dbReference>
<organism evidence="1">
    <name type="scientific">Clostridium botulinum B str. Osaka05</name>
    <dbReference type="NCBI Taxonomy" id="1407017"/>
    <lineage>
        <taxon>Bacteria</taxon>
        <taxon>Bacillati</taxon>
        <taxon>Bacillota</taxon>
        <taxon>Clostridia</taxon>
        <taxon>Eubacteriales</taxon>
        <taxon>Clostridiaceae</taxon>
        <taxon>Clostridium</taxon>
    </lineage>
</organism>
<dbReference type="RefSeq" id="WP_030032060.1">
    <property type="nucleotide sequence ID" value="NZ_BA000058.1"/>
</dbReference>
<name>A0A060N3A3_CLOBO</name>
<dbReference type="AlphaFoldDB" id="A0A060N3A3"/>
<evidence type="ECO:0000313" key="1">
    <source>
        <dbReference type="EMBL" id="BAO04966.1"/>
    </source>
</evidence>
<reference evidence="1" key="1">
    <citation type="submission" date="2013-10" db="EMBL/GenBank/DDBJ databases">
        <title>Draft genome sequence of Clostridium botulinum type B strain Osaka05.</title>
        <authorList>
            <person name="Sakaguchi Y."/>
            <person name="Hosomi K."/>
            <person name="Uchiyama J."/>
            <person name="Ogura Y."/>
            <person name="Sakaguchi M."/>
            <person name="Kohda T."/>
            <person name="Mukamoto M."/>
            <person name="Misawa N."/>
            <person name="Matsuzaki S."/>
            <person name="Hayashi T."/>
            <person name="Kozaki S."/>
        </authorList>
    </citation>
    <scope>NUCLEOTIDE SEQUENCE</scope>
    <source>
        <strain evidence="1">Osaka05</strain>
    </source>
</reference>
<dbReference type="EMBL" id="BA000058">
    <property type="protein sequence ID" value="BAO04966.1"/>
    <property type="molecule type" value="Genomic_DNA"/>
</dbReference>
<protein>
    <submittedName>
        <fullName evidence="1">PENCW Pc13g06720 protein</fullName>
    </submittedName>
</protein>